<dbReference type="PROSITE" id="PS00793">
    <property type="entry name" value="DHPS_2"/>
    <property type="match status" value="1"/>
</dbReference>
<dbReference type="InterPro" id="IPR058146">
    <property type="entry name" value="DHPS"/>
</dbReference>
<reference evidence="16 17" key="1">
    <citation type="journal article" date="2019" name="Environ. Microbiol.">
        <title>Species interactions and distinct microbial communities in high Arctic permafrost affected cryosols are associated with the CH4 and CO2 gas fluxes.</title>
        <authorList>
            <person name="Altshuler I."/>
            <person name="Hamel J."/>
            <person name="Turney S."/>
            <person name="Magnuson E."/>
            <person name="Levesque R."/>
            <person name="Greer C."/>
            <person name="Whyte L.G."/>
        </authorList>
    </citation>
    <scope>NUCLEOTIDE SEQUENCE [LARGE SCALE GENOMIC DNA]</scope>
    <source>
        <strain evidence="16 17">E4</strain>
    </source>
</reference>
<dbReference type="FunFam" id="3.20.20.20:FF:000004">
    <property type="entry name" value="Dihydropteroate synthase"/>
    <property type="match status" value="1"/>
</dbReference>
<evidence type="ECO:0000313" key="17">
    <source>
        <dbReference type="Proteomes" id="UP000317663"/>
    </source>
</evidence>
<dbReference type="GO" id="GO:0004156">
    <property type="term" value="F:dihydropteroate synthase activity"/>
    <property type="evidence" value="ECO:0007669"/>
    <property type="project" value="UniProtKB-EC"/>
</dbReference>
<evidence type="ECO:0000256" key="11">
    <source>
        <dbReference type="ARBA" id="ARBA00022909"/>
    </source>
</evidence>
<evidence type="ECO:0000256" key="14">
    <source>
        <dbReference type="RuleBase" id="RU361205"/>
    </source>
</evidence>
<protein>
    <recommendedName>
        <fullName evidence="7 14">Dihydropteroate synthase</fullName>
        <shortName evidence="14">DHPS</shortName>
        <ecNumber evidence="6 14">2.5.1.15</ecNumber>
    </recommendedName>
    <alternativeName>
        <fullName evidence="12 14">Dihydropteroate pyrophosphorylase</fullName>
    </alternativeName>
</protein>
<dbReference type="Gene3D" id="3.20.20.20">
    <property type="entry name" value="Dihydropteroate synthase-like"/>
    <property type="match status" value="1"/>
</dbReference>
<dbReference type="OrthoDB" id="9811744at2"/>
<dbReference type="CDD" id="cd00739">
    <property type="entry name" value="DHPS"/>
    <property type="match status" value="1"/>
</dbReference>
<accession>A0A502GJU0</accession>
<dbReference type="GO" id="GO:0005829">
    <property type="term" value="C:cytosol"/>
    <property type="evidence" value="ECO:0007669"/>
    <property type="project" value="TreeGrafter"/>
</dbReference>
<dbReference type="InterPro" id="IPR045031">
    <property type="entry name" value="DHP_synth-like"/>
</dbReference>
<comment type="caution">
    <text evidence="16">The sequence shown here is derived from an EMBL/GenBank/DDBJ whole genome shotgun (WGS) entry which is preliminary data.</text>
</comment>
<evidence type="ECO:0000256" key="5">
    <source>
        <dbReference type="ARBA" id="ARBA00011738"/>
    </source>
</evidence>
<proteinExistence type="inferred from homology"/>
<keyword evidence="9 14" id="KW-0479">Metal-binding</keyword>
<dbReference type="GO" id="GO:0046872">
    <property type="term" value="F:metal ion binding"/>
    <property type="evidence" value="ECO:0007669"/>
    <property type="project" value="UniProtKB-KW"/>
</dbReference>
<evidence type="ECO:0000256" key="6">
    <source>
        <dbReference type="ARBA" id="ARBA00012458"/>
    </source>
</evidence>
<comment type="pathway">
    <text evidence="3 14">Cofactor biosynthesis; tetrahydrofolate biosynthesis; 7,8-dihydrofolate from 2-amino-4-hydroxy-6-hydroxymethyl-7,8-dihydropteridine diphosphate and 4-aminobenzoate: step 1/2.</text>
</comment>
<comment type="cofactor">
    <cofactor evidence="2 14">
        <name>Mg(2+)</name>
        <dbReference type="ChEBI" id="CHEBI:18420"/>
    </cofactor>
</comment>
<dbReference type="EMBL" id="RCZD01000006">
    <property type="protein sequence ID" value="TPG61600.1"/>
    <property type="molecule type" value="Genomic_DNA"/>
</dbReference>
<name>A0A502GJU0_9GAMM</name>
<sequence>MQLTSRGVSLDLTYPQVMGILNVTPDSFSDGGRHNRIDLALKHAQAMIAAGATILDIGGESTRPGAAEVSEDEELSRVVPVVEAISQRMDVWISVDTSKAGVILETAKAGAHLINDIRSLQEPGALSAAASTGLPVCLMHMQGQPKNMQRAPHYENLISEINTYFNEQIARCVSAGIPKNKLLLDPGFGFGKNLKHNYQLLARLAEFHHFGLPLLVGMSRKSMVGQLLQVPPELRVTGSVACAVIAAMQGAQIIRVHDVKETVEAMRIVEATLSARDENKS</sequence>
<dbReference type="AlphaFoldDB" id="A0A502GJU0"/>
<comment type="function">
    <text evidence="13 14">Catalyzes the condensation of para-aminobenzoate (pABA) with 6-hydroxymethyl-7,8-dihydropterin diphosphate (DHPt-PP) to form 7,8-dihydropteroate (H2Pte), the immediate precursor of folate derivatives.</text>
</comment>
<evidence type="ECO:0000256" key="7">
    <source>
        <dbReference type="ARBA" id="ARBA00016919"/>
    </source>
</evidence>
<keyword evidence="17" id="KW-1185">Reference proteome</keyword>
<dbReference type="NCBIfam" id="NF008625">
    <property type="entry name" value="PRK11613.1"/>
    <property type="match status" value="1"/>
</dbReference>
<dbReference type="PROSITE" id="PS00792">
    <property type="entry name" value="DHPS_1"/>
    <property type="match status" value="1"/>
</dbReference>
<evidence type="ECO:0000313" key="16">
    <source>
        <dbReference type="EMBL" id="TPG61600.1"/>
    </source>
</evidence>
<dbReference type="Proteomes" id="UP000317663">
    <property type="component" value="Unassembled WGS sequence"/>
</dbReference>
<dbReference type="UniPathway" id="UPA00077">
    <property type="reaction ID" value="UER00156"/>
</dbReference>
<evidence type="ECO:0000256" key="1">
    <source>
        <dbReference type="ARBA" id="ARBA00000012"/>
    </source>
</evidence>
<dbReference type="NCBIfam" id="TIGR01496">
    <property type="entry name" value="DHPS"/>
    <property type="match status" value="1"/>
</dbReference>
<feature type="domain" description="Pterin-binding" evidence="15">
    <location>
        <begin position="15"/>
        <end position="267"/>
    </location>
</feature>
<dbReference type="InterPro" id="IPR011005">
    <property type="entry name" value="Dihydropteroate_synth-like_sf"/>
</dbReference>
<evidence type="ECO:0000256" key="8">
    <source>
        <dbReference type="ARBA" id="ARBA00022679"/>
    </source>
</evidence>
<evidence type="ECO:0000256" key="4">
    <source>
        <dbReference type="ARBA" id="ARBA00009503"/>
    </source>
</evidence>
<evidence type="ECO:0000256" key="9">
    <source>
        <dbReference type="ARBA" id="ARBA00022723"/>
    </source>
</evidence>
<dbReference type="PANTHER" id="PTHR20941">
    <property type="entry name" value="FOLATE SYNTHESIS PROTEINS"/>
    <property type="match status" value="1"/>
</dbReference>
<evidence type="ECO:0000256" key="12">
    <source>
        <dbReference type="ARBA" id="ARBA00030193"/>
    </source>
</evidence>
<organism evidence="16 17">
    <name type="scientific">Ewingella americana</name>
    <dbReference type="NCBI Taxonomy" id="41202"/>
    <lineage>
        <taxon>Bacteria</taxon>
        <taxon>Pseudomonadati</taxon>
        <taxon>Pseudomonadota</taxon>
        <taxon>Gammaproteobacteria</taxon>
        <taxon>Enterobacterales</taxon>
        <taxon>Yersiniaceae</taxon>
        <taxon>Ewingella</taxon>
    </lineage>
</organism>
<dbReference type="RefSeq" id="WP_140473277.1">
    <property type="nucleotide sequence ID" value="NZ_RCZD01000006.1"/>
</dbReference>
<comment type="catalytic activity">
    <reaction evidence="1">
        <text>(7,8-dihydropterin-6-yl)methyl diphosphate + 4-aminobenzoate = 7,8-dihydropteroate + diphosphate</text>
        <dbReference type="Rhea" id="RHEA:19949"/>
        <dbReference type="ChEBI" id="CHEBI:17836"/>
        <dbReference type="ChEBI" id="CHEBI:17839"/>
        <dbReference type="ChEBI" id="CHEBI:33019"/>
        <dbReference type="ChEBI" id="CHEBI:72950"/>
        <dbReference type="EC" id="2.5.1.15"/>
    </reaction>
</comment>
<comment type="subunit">
    <text evidence="5">Homodimer.</text>
</comment>
<evidence type="ECO:0000259" key="15">
    <source>
        <dbReference type="PROSITE" id="PS50972"/>
    </source>
</evidence>
<dbReference type="GO" id="GO:0046656">
    <property type="term" value="P:folic acid biosynthetic process"/>
    <property type="evidence" value="ECO:0007669"/>
    <property type="project" value="UniProtKB-KW"/>
</dbReference>
<comment type="similarity">
    <text evidence="4 14">Belongs to the DHPS family.</text>
</comment>
<evidence type="ECO:0000256" key="13">
    <source>
        <dbReference type="ARBA" id="ARBA00053449"/>
    </source>
</evidence>
<dbReference type="GO" id="GO:0046654">
    <property type="term" value="P:tetrahydrofolate biosynthetic process"/>
    <property type="evidence" value="ECO:0007669"/>
    <property type="project" value="UniProtKB-UniPathway"/>
</dbReference>
<dbReference type="SUPFAM" id="SSF51717">
    <property type="entry name" value="Dihydropteroate synthetase-like"/>
    <property type="match status" value="1"/>
</dbReference>
<gene>
    <name evidence="16" type="ORF">EAH77_13280</name>
</gene>
<dbReference type="PANTHER" id="PTHR20941:SF1">
    <property type="entry name" value="FOLIC ACID SYNTHESIS PROTEIN FOL1"/>
    <property type="match status" value="1"/>
</dbReference>
<keyword evidence="10 14" id="KW-0460">Magnesium</keyword>
<dbReference type="Pfam" id="PF00809">
    <property type="entry name" value="Pterin_bind"/>
    <property type="match status" value="1"/>
</dbReference>
<keyword evidence="8 14" id="KW-0808">Transferase</keyword>
<evidence type="ECO:0000256" key="3">
    <source>
        <dbReference type="ARBA" id="ARBA00004763"/>
    </source>
</evidence>
<dbReference type="InterPro" id="IPR000489">
    <property type="entry name" value="Pterin-binding_dom"/>
</dbReference>
<dbReference type="EC" id="2.5.1.15" evidence="6 14"/>
<keyword evidence="11 14" id="KW-0289">Folate biosynthesis</keyword>
<evidence type="ECO:0000256" key="2">
    <source>
        <dbReference type="ARBA" id="ARBA00001946"/>
    </source>
</evidence>
<evidence type="ECO:0000256" key="10">
    <source>
        <dbReference type="ARBA" id="ARBA00022842"/>
    </source>
</evidence>
<dbReference type="PROSITE" id="PS50972">
    <property type="entry name" value="PTERIN_BINDING"/>
    <property type="match status" value="1"/>
</dbReference>
<dbReference type="InterPro" id="IPR006390">
    <property type="entry name" value="DHP_synth_dom"/>
</dbReference>